<proteinExistence type="predicted"/>
<dbReference type="PATRIC" id="fig|1445510.3.peg.432"/>
<dbReference type="Pfam" id="PF13412">
    <property type="entry name" value="HTH_24"/>
    <property type="match status" value="1"/>
</dbReference>
<dbReference type="Pfam" id="PF01037">
    <property type="entry name" value="AsnC_trans_reg"/>
    <property type="match status" value="1"/>
</dbReference>
<feature type="domain" description="HTH asnC-type" evidence="4">
    <location>
        <begin position="4"/>
        <end position="67"/>
    </location>
</feature>
<dbReference type="InterPro" id="IPR019885">
    <property type="entry name" value="Tscrpt_reg_HTH_AsnC-type_CS"/>
</dbReference>
<dbReference type="GO" id="GO:0043565">
    <property type="term" value="F:sequence-specific DNA binding"/>
    <property type="evidence" value="ECO:0007669"/>
    <property type="project" value="InterPro"/>
</dbReference>
<dbReference type="InterPro" id="IPR036388">
    <property type="entry name" value="WH-like_DNA-bd_sf"/>
</dbReference>
<evidence type="ECO:0000313" key="6">
    <source>
        <dbReference type="Proteomes" id="UP000032266"/>
    </source>
</evidence>
<dbReference type="PROSITE" id="PS50956">
    <property type="entry name" value="HTH_ASNC_2"/>
    <property type="match status" value="1"/>
</dbReference>
<dbReference type="Proteomes" id="UP000032266">
    <property type="component" value="Chromosome"/>
</dbReference>
<keyword evidence="3" id="KW-0804">Transcription</keyword>
<dbReference type="RefSeq" id="WP_044615544.1">
    <property type="nucleotide sequence ID" value="NZ_CP007142.1"/>
</dbReference>
<dbReference type="KEGG" id="gsn:YC6258_00445"/>
<dbReference type="CDD" id="cd00090">
    <property type="entry name" value="HTH_ARSR"/>
    <property type="match status" value="1"/>
</dbReference>
<dbReference type="PRINTS" id="PR00033">
    <property type="entry name" value="HTHASNC"/>
</dbReference>
<evidence type="ECO:0000256" key="1">
    <source>
        <dbReference type="ARBA" id="ARBA00023015"/>
    </source>
</evidence>
<accession>A0A0C5UYU2</accession>
<reference evidence="5 6" key="1">
    <citation type="submission" date="2014-01" db="EMBL/GenBank/DDBJ databases">
        <title>Full genme sequencing of cellulolytic bacterium Gynuella sunshinyii YC6258T gen. nov., sp. nov.</title>
        <authorList>
            <person name="Khan H."/>
            <person name="Chung E.J."/>
            <person name="Chung Y.R."/>
        </authorList>
    </citation>
    <scope>NUCLEOTIDE SEQUENCE [LARGE SCALE GENOMIC DNA]</scope>
    <source>
        <strain evidence="5 6">YC6258</strain>
    </source>
</reference>
<dbReference type="HOGENOM" id="CLU_091233_0_2_6"/>
<dbReference type="STRING" id="1445510.YC6258_00445"/>
<evidence type="ECO:0000256" key="3">
    <source>
        <dbReference type="ARBA" id="ARBA00023163"/>
    </source>
</evidence>
<evidence type="ECO:0000313" key="5">
    <source>
        <dbReference type="EMBL" id="AJQ92495.1"/>
    </source>
</evidence>
<keyword evidence="1" id="KW-0805">Transcription regulation</keyword>
<organism evidence="5 6">
    <name type="scientific">Gynuella sunshinyii YC6258</name>
    <dbReference type="NCBI Taxonomy" id="1445510"/>
    <lineage>
        <taxon>Bacteria</taxon>
        <taxon>Pseudomonadati</taxon>
        <taxon>Pseudomonadota</taxon>
        <taxon>Gammaproteobacteria</taxon>
        <taxon>Oceanospirillales</taxon>
        <taxon>Saccharospirillaceae</taxon>
        <taxon>Gynuella</taxon>
    </lineage>
</organism>
<gene>
    <name evidence="5" type="ORF">YC6258_00445</name>
</gene>
<dbReference type="AlphaFoldDB" id="A0A0C5UYU2"/>
<dbReference type="InterPro" id="IPR011991">
    <property type="entry name" value="ArsR-like_HTH"/>
</dbReference>
<dbReference type="InterPro" id="IPR011008">
    <property type="entry name" value="Dimeric_a/b-barrel"/>
</dbReference>
<dbReference type="EMBL" id="CP007142">
    <property type="protein sequence ID" value="AJQ92495.1"/>
    <property type="molecule type" value="Genomic_DNA"/>
</dbReference>
<evidence type="ECO:0000256" key="2">
    <source>
        <dbReference type="ARBA" id="ARBA00023125"/>
    </source>
</evidence>
<dbReference type="SUPFAM" id="SSF46785">
    <property type="entry name" value="Winged helix' DNA-binding domain"/>
    <property type="match status" value="1"/>
</dbReference>
<dbReference type="InterPro" id="IPR036390">
    <property type="entry name" value="WH_DNA-bd_sf"/>
</dbReference>
<dbReference type="InterPro" id="IPR019887">
    <property type="entry name" value="Tscrpt_reg_AsnC/Lrp_C"/>
</dbReference>
<dbReference type="PROSITE" id="PS00519">
    <property type="entry name" value="HTH_ASNC_1"/>
    <property type="match status" value="1"/>
</dbReference>
<dbReference type="SMART" id="SM00344">
    <property type="entry name" value="HTH_ASNC"/>
    <property type="match status" value="1"/>
</dbReference>
<evidence type="ECO:0000259" key="4">
    <source>
        <dbReference type="PROSITE" id="PS50956"/>
    </source>
</evidence>
<dbReference type="GO" id="GO:0005829">
    <property type="term" value="C:cytosol"/>
    <property type="evidence" value="ECO:0007669"/>
    <property type="project" value="TreeGrafter"/>
</dbReference>
<keyword evidence="6" id="KW-1185">Reference proteome</keyword>
<dbReference type="Gene3D" id="1.10.10.10">
    <property type="entry name" value="Winged helix-like DNA-binding domain superfamily/Winged helix DNA-binding domain"/>
    <property type="match status" value="1"/>
</dbReference>
<protein>
    <submittedName>
        <fullName evidence="5">Transcriptional regulator</fullName>
    </submittedName>
</protein>
<dbReference type="PANTHER" id="PTHR30154:SF17">
    <property type="entry name" value="DNA-BINDING TRANSCRIPTIONAL ACTIVATOR DECR"/>
    <property type="match status" value="1"/>
</dbReference>
<dbReference type="SUPFAM" id="SSF54909">
    <property type="entry name" value="Dimeric alpha+beta barrel"/>
    <property type="match status" value="1"/>
</dbReference>
<dbReference type="OrthoDB" id="8590699at2"/>
<name>A0A0C5UYU2_9GAMM</name>
<dbReference type="InterPro" id="IPR000485">
    <property type="entry name" value="AsnC-type_HTH_dom"/>
</dbReference>
<dbReference type="InterPro" id="IPR019888">
    <property type="entry name" value="Tscrpt_reg_AsnC-like"/>
</dbReference>
<sequence>MEKLDKTDLKILSLLQQNAALPVAEIAPQVNLSVTPCWRRIQRLEREGYIRNRVALLDHNKLNVGVTVFVAIKTRDHSIEWLEKFRNTVQQIPEILSMYRLSGSVDYLLHLVLPDIAAYDKVYKQLIAEVSFQEVSSMFSMEEMKATTAIPLNYYGPL</sequence>
<dbReference type="GO" id="GO:0043200">
    <property type="term" value="P:response to amino acid"/>
    <property type="evidence" value="ECO:0007669"/>
    <property type="project" value="TreeGrafter"/>
</dbReference>
<dbReference type="GO" id="GO:0006355">
    <property type="term" value="P:regulation of DNA-templated transcription"/>
    <property type="evidence" value="ECO:0007669"/>
    <property type="project" value="UniProtKB-ARBA"/>
</dbReference>
<dbReference type="PANTHER" id="PTHR30154">
    <property type="entry name" value="LEUCINE-RESPONSIVE REGULATORY PROTEIN"/>
    <property type="match status" value="1"/>
</dbReference>
<keyword evidence="2" id="KW-0238">DNA-binding</keyword>
<dbReference type="Gene3D" id="3.30.70.920">
    <property type="match status" value="1"/>
</dbReference>